<comment type="caution">
    <text evidence="3">The sequence shown here is derived from an EMBL/GenBank/DDBJ whole genome shotgun (WGS) entry which is preliminary data.</text>
</comment>
<organism evidence="3 4">
    <name type="scientific">Monosporascus cannonballus</name>
    <dbReference type="NCBI Taxonomy" id="155416"/>
    <lineage>
        <taxon>Eukaryota</taxon>
        <taxon>Fungi</taxon>
        <taxon>Dikarya</taxon>
        <taxon>Ascomycota</taxon>
        <taxon>Pezizomycotina</taxon>
        <taxon>Sordariomycetes</taxon>
        <taxon>Xylariomycetidae</taxon>
        <taxon>Xylariales</taxon>
        <taxon>Xylariales incertae sedis</taxon>
        <taxon>Monosporascus</taxon>
    </lineage>
</organism>
<evidence type="ECO:0000259" key="2">
    <source>
        <dbReference type="Pfam" id="PF20636"/>
    </source>
</evidence>
<evidence type="ECO:0000313" key="3">
    <source>
        <dbReference type="EMBL" id="RYO78902.1"/>
    </source>
</evidence>
<dbReference type="InterPro" id="IPR049481">
    <property type="entry name" value="SMN_G2-BD"/>
</dbReference>
<dbReference type="Pfam" id="PF20636">
    <property type="entry name" value="SMN_G2-BD"/>
    <property type="match status" value="1"/>
</dbReference>
<dbReference type="Proteomes" id="UP000294003">
    <property type="component" value="Unassembled WGS sequence"/>
</dbReference>
<name>A0ABY0GWH5_9PEZI</name>
<feature type="region of interest" description="Disordered" evidence="1">
    <location>
        <begin position="41"/>
        <end position="112"/>
    </location>
</feature>
<dbReference type="EMBL" id="QJNS01000355">
    <property type="protein sequence ID" value="RYO78902.1"/>
    <property type="molecule type" value="Genomic_DNA"/>
</dbReference>
<evidence type="ECO:0000313" key="4">
    <source>
        <dbReference type="Proteomes" id="UP000294003"/>
    </source>
</evidence>
<feature type="compositionally biased region" description="Basic and acidic residues" evidence="1">
    <location>
        <begin position="67"/>
        <end position="95"/>
    </location>
</feature>
<dbReference type="CDD" id="cd22851">
    <property type="entry name" value="SMN_N"/>
    <property type="match status" value="1"/>
</dbReference>
<reference evidence="3 4" key="1">
    <citation type="submission" date="2018-06" db="EMBL/GenBank/DDBJ databases">
        <title>Complete Genomes of Monosporascus.</title>
        <authorList>
            <person name="Robinson A.J."/>
            <person name="Natvig D.O."/>
        </authorList>
    </citation>
    <scope>NUCLEOTIDE SEQUENCE [LARGE SCALE GENOMIC DNA]</scope>
    <source>
        <strain evidence="3 4">CBS 609.92</strain>
    </source>
</reference>
<keyword evidence="4" id="KW-1185">Reference proteome</keyword>
<protein>
    <recommendedName>
        <fullName evidence="2">Survival Motor Neuron Gemin2-binding domain-containing protein</fullName>
    </recommendedName>
</protein>
<proteinExistence type="predicted"/>
<dbReference type="Pfam" id="PF20635">
    <property type="entry name" value="SMN_YG-box"/>
    <property type="match status" value="1"/>
</dbReference>
<dbReference type="PANTHER" id="PTHR39267">
    <property type="entry name" value="SURVIVAL MOTOR NEURON-LIKE PROTEIN 1"/>
    <property type="match status" value="1"/>
</dbReference>
<feature type="domain" description="Survival Motor Neuron Gemin2-binding" evidence="2">
    <location>
        <begin position="11"/>
        <end position="34"/>
    </location>
</feature>
<dbReference type="InterPro" id="IPR040424">
    <property type="entry name" value="Smn1"/>
</dbReference>
<gene>
    <name evidence="3" type="ORF">DL762_008439</name>
</gene>
<sequence>MAPSQDNLTHEEIWDDSALVDSWNEALEEYKKYHSIHIKGGNIKDLINQGSSSDAKDETAREPQQPDARDVKESPGQRREGMEVETENGTRDTQHSHPPAAGPAPVPSGLLGTVRDENLKKLLMSWYYAGYYTGYYEGQRDQPHNAEPGQR</sequence>
<accession>A0ABY0GWH5</accession>
<dbReference type="PANTHER" id="PTHR39267:SF1">
    <property type="entry name" value="SURVIVAL MOTOR NEURON PROTEIN"/>
    <property type="match status" value="1"/>
</dbReference>
<evidence type="ECO:0000256" key="1">
    <source>
        <dbReference type="SAM" id="MobiDB-lite"/>
    </source>
</evidence>